<evidence type="ECO:0000313" key="5">
    <source>
        <dbReference type="Proteomes" id="UP000233783"/>
    </source>
</evidence>
<keyword evidence="4" id="KW-0547">Nucleotide-binding</keyword>
<dbReference type="AlphaFoldDB" id="A0A2N3QX96"/>
<proteinExistence type="predicted"/>
<dbReference type="InterPro" id="IPR027417">
    <property type="entry name" value="P-loop_NTPase"/>
</dbReference>
<sequence length="565" mass="64809">MHESDSTQHYDYYLPSQNVDSEGEKYETDVNSVVLIGANGSGKTRIGEWLERTYPQEVQRISSLRNLSLPRKIKLSSQSASVNQMMYGRDEAQLDHSWLYEYDSDISQHRTITSSVSNFEPSIAALVAKENEANRSISREVTHSSQKQLDQATIDKAQSRPEVRIKSLFSSIFPHREIYIHENTIYAIDSRKELTEGTRTQGYNGSELSDGERAALYVIAQVICLPENKIVIVDEPELHLHLSVIKPLWAAIEQERPDCLFIYITHNLEFAEAHRESDKIWVHGYDGQQWQFDRIEESEELPSALEMEIMGSRKPVIFVEGEYSSLDYQLYSLLYPDYQIQPVGDCQQVIDSVRTYRASGHLHYNNVYGIIDHDRRDANQINELKERGIHVLEVAEVENLFLLEDVMRMVLAQPGLGISDVQEVKNYIIDTKFKNRVESLISEQFRDVITNRLHRTSGLKDINTTKEKIQTIINELEDTRASIAEEYHRACQSGNYSDILALLNDKSVAKEIGDKFNLQKSGYIDYVLRCIKSKSEVSGKFREAFLAHLPNFIDDSEVSAALVRK</sequence>
<dbReference type="GO" id="GO:0016887">
    <property type="term" value="F:ATP hydrolysis activity"/>
    <property type="evidence" value="ECO:0007669"/>
    <property type="project" value="InterPro"/>
</dbReference>
<keyword evidence="1" id="KW-0175">Coiled coil</keyword>
<dbReference type="InterPro" id="IPR051396">
    <property type="entry name" value="Bact_Antivir_Def_Nuclease"/>
</dbReference>
<dbReference type="PANTHER" id="PTHR43581">
    <property type="entry name" value="ATP/GTP PHOSPHATASE"/>
    <property type="match status" value="1"/>
</dbReference>
<accession>A0A2N3QX96</accession>
<dbReference type="GO" id="GO:0005524">
    <property type="term" value="F:ATP binding"/>
    <property type="evidence" value="ECO:0007669"/>
    <property type="project" value="UniProtKB-KW"/>
</dbReference>
<protein>
    <submittedName>
        <fullName evidence="4">ABC transporter, ATP-binding protein-related protein</fullName>
    </submittedName>
</protein>
<dbReference type="Gene3D" id="3.40.50.300">
    <property type="entry name" value="P-loop containing nucleotide triphosphate hydrolases"/>
    <property type="match status" value="1"/>
</dbReference>
<evidence type="ECO:0000259" key="2">
    <source>
        <dbReference type="Pfam" id="PF13304"/>
    </source>
</evidence>
<dbReference type="EMBL" id="PCHB01000007">
    <property type="protein sequence ID" value="PKU97330.1"/>
    <property type="molecule type" value="Genomic_DNA"/>
</dbReference>
<organism evidence="4 5">
    <name type="scientific">Bifidobacterium pseudolongum subsp. globosum</name>
    <dbReference type="NCBI Taxonomy" id="1690"/>
    <lineage>
        <taxon>Bacteria</taxon>
        <taxon>Bacillati</taxon>
        <taxon>Actinomycetota</taxon>
        <taxon>Actinomycetes</taxon>
        <taxon>Bifidobacteriales</taxon>
        <taxon>Bifidobacteriaceae</taxon>
        <taxon>Bifidobacterium</taxon>
    </lineage>
</organism>
<dbReference type="InterPro" id="IPR029492">
    <property type="entry name" value="DUF4435"/>
</dbReference>
<evidence type="ECO:0000259" key="3">
    <source>
        <dbReference type="Pfam" id="PF14491"/>
    </source>
</evidence>
<comment type="caution">
    <text evidence="4">The sequence shown here is derived from an EMBL/GenBank/DDBJ whole genome shotgun (WGS) entry which is preliminary data.</text>
</comment>
<name>A0A2N3QX96_9BIFI</name>
<dbReference type="PANTHER" id="PTHR43581:SF2">
    <property type="entry name" value="EXCINUCLEASE ATPASE SUBUNIT"/>
    <property type="match status" value="1"/>
</dbReference>
<evidence type="ECO:0000313" key="4">
    <source>
        <dbReference type="EMBL" id="PKU97330.1"/>
    </source>
</evidence>
<feature type="domain" description="DUF4435" evidence="3">
    <location>
        <begin position="313"/>
        <end position="518"/>
    </location>
</feature>
<dbReference type="Proteomes" id="UP000233783">
    <property type="component" value="Unassembled WGS sequence"/>
</dbReference>
<dbReference type="RefSeq" id="WP_101393453.1">
    <property type="nucleotide sequence ID" value="NZ_PCHB01000007.1"/>
</dbReference>
<dbReference type="SUPFAM" id="SSF52540">
    <property type="entry name" value="P-loop containing nucleoside triphosphate hydrolases"/>
    <property type="match status" value="1"/>
</dbReference>
<gene>
    <name evidence="4" type="ORF">CQR56_0797</name>
</gene>
<dbReference type="InterPro" id="IPR003959">
    <property type="entry name" value="ATPase_AAA_core"/>
</dbReference>
<feature type="domain" description="ATPase AAA-type core" evidence="2">
    <location>
        <begin position="103"/>
        <end position="270"/>
    </location>
</feature>
<feature type="coiled-coil region" evidence="1">
    <location>
        <begin position="459"/>
        <end position="486"/>
    </location>
</feature>
<dbReference type="CDD" id="cd00267">
    <property type="entry name" value="ABC_ATPase"/>
    <property type="match status" value="1"/>
</dbReference>
<evidence type="ECO:0000256" key="1">
    <source>
        <dbReference type="SAM" id="Coils"/>
    </source>
</evidence>
<dbReference type="Pfam" id="PF14491">
    <property type="entry name" value="DUF4435"/>
    <property type="match status" value="1"/>
</dbReference>
<dbReference type="Pfam" id="PF13304">
    <property type="entry name" value="AAA_21"/>
    <property type="match status" value="1"/>
</dbReference>
<reference evidence="4 5" key="1">
    <citation type="submission" date="2017-10" db="EMBL/GenBank/DDBJ databases">
        <title>Bifidobacterium genomics.</title>
        <authorList>
            <person name="Lugli G.A."/>
            <person name="Milani C."/>
            <person name="Mancabelli L."/>
        </authorList>
    </citation>
    <scope>NUCLEOTIDE SEQUENCE [LARGE SCALE GENOMIC DNA]</scope>
    <source>
        <strain evidence="4 5">1744B</strain>
    </source>
</reference>
<keyword evidence="4" id="KW-0067">ATP-binding</keyword>